<feature type="binding site" evidence="8">
    <location>
        <position position="169"/>
    </location>
    <ligand>
        <name>L-aspartate</name>
        <dbReference type="ChEBI" id="CHEBI:29991"/>
    </ligand>
</feature>
<dbReference type="AlphaFoldDB" id="A0A4Q8LGB7"/>
<name>A0A4Q8LGB7_9GAMM</name>
<keyword evidence="3 8" id="KW-0436">Ligase</keyword>
<dbReference type="InterPro" id="IPR029351">
    <property type="entry name" value="GAD_dom"/>
</dbReference>
<dbReference type="SUPFAM" id="SSF55681">
    <property type="entry name" value="Class II aaRS and biotin synthetases"/>
    <property type="match status" value="1"/>
</dbReference>
<proteinExistence type="inferred from homology"/>
<dbReference type="CDD" id="cd04317">
    <property type="entry name" value="EcAspRS_like_N"/>
    <property type="match status" value="1"/>
</dbReference>
<feature type="binding site" evidence="8">
    <location>
        <position position="443"/>
    </location>
    <ligand>
        <name>L-aspartate</name>
        <dbReference type="ChEBI" id="CHEBI:29991"/>
    </ligand>
</feature>
<dbReference type="RefSeq" id="WP_130550035.1">
    <property type="nucleotide sequence ID" value="NZ_SHMC01000001.1"/>
</dbReference>
<dbReference type="GO" id="GO:0004815">
    <property type="term" value="F:aspartate-tRNA ligase activity"/>
    <property type="evidence" value="ECO:0007669"/>
    <property type="project" value="UniProtKB-UniRule"/>
</dbReference>
<dbReference type="Proteomes" id="UP000292627">
    <property type="component" value="Unassembled WGS sequence"/>
</dbReference>
<comment type="catalytic activity">
    <reaction evidence="8">
        <text>tRNA(Asp) + L-aspartate + ATP = L-aspartyl-tRNA(Asp) + AMP + diphosphate</text>
        <dbReference type="Rhea" id="RHEA:19649"/>
        <dbReference type="Rhea" id="RHEA-COMP:9660"/>
        <dbReference type="Rhea" id="RHEA-COMP:9678"/>
        <dbReference type="ChEBI" id="CHEBI:29991"/>
        <dbReference type="ChEBI" id="CHEBI:30616"/>
        <dbReference type="ChEBI" id="CHEBI:33019"/>
        <dbReference type="ChEBI" id="CHEBI:78442"/>
        <dbReference type="ChEBI" id="CHEBI:78516"/>
        <dbReference type="ChEBI" id="CHEBI:456215"/>
        <dbReference type="EC" id="6.1.1.12"/>
    </reaction>
</comment>
<dbReference type="NCBIfam" id="TIGR00459">
    <property type="entry name" value="aspS_bact"/>
    <property type="match status" value="1"/>
</dbReference>
<evidence type="ECO:0000256" key="3">
    <source>
        <dbReference type="ARBA" id="ARBA00022598"/>
    </source>
</evidence>
<dbReference type="Gene3D" id="3.30.930.10">
    <property type="entry name" value="Bira Bifunctional Protein, Domain 2"/>
    <property type="match status" value="1"/>
</dbReference>
<dbReference type="Gene3D" id="3.30.1360.30">
    <property type="entry name" value="GAD-like domain"/>
    <property type="match status" value="1"/>
</dbReference>
<dbReference type="PANTHER" id="PTHR22594">
    <property type="entry name" value="ASPARTYL/LYSYL-TRNA SYNTHETASE"/>
    <property type="match status" value="1"/>
</dbReference>
<dbReference type="NCBIfam" id="NF001750">
    <property type="entry name" value="PRK00476.1"/>
    <property type="match status" value="1"/>
</dbReference>
<comment type="subcellular location">
    <subcellularLocation>
        <location evidence="8">Cytoplasm</location>
    </subcellularLocation>
</comment>
<feature type="region of interest" description="Aspartate" evidence="8">
    <location>
        <begin position="193"/>
        <end position="196"/>
    </location>
</feature>
<dbReference type="PROSITE" id="PS50862">
    <property type="entry name" value="AA_TRNA_LIGASE_II"/>
    <property type="match status" value="1"/>
</dbReference>
<dbReference type="GO" id="GO:0005737">
    <property type="term" value="C:cytoplasm"/>
    <property type="evidence" value="ECO:0007669"/>
    <property type="project" value="UniProtKB-SubCell"/>
</dbReference>
<dbReference type="Pfam" id="PF02938">
    <property type="entry name" value="GAD"/>
    <property type="match status" value="1"/>
</dbReference>
<organism evidence="10 11">
    <name type="scientific">Pseudoxanthomonas winnipegensis</name>
    <dbReference type="NCBI Taxonomy" id="2480810"/>
    <lineage>
        <taxon>Bacteria</taxon>
        <taxon>Pseudomonadati</taxon>
        <taxon>Pseudomonadota</taxon>
        <taxon>Gammaproteobacteria</taxon>
        <taxon>Lysobacterales</taxon>
        <taxon>Lysobacteraceae</taxon>
        <taxon>Pseudoxanthomonas</taxon>
    </lineage>
</organism>
<feature type="binding site" evidence="8">
    <location>
        <position position="224"/>
    </location>
    <ligand>
        <name>ATP</name>
        <dbReference type="ChEBI" id="CHEBI:30616"/>
    </ligand>
</feature>
<reference evidence="10 11" key="1">
    <citation type="submission" date="2019-02" db="EMBL/GenBank/DDBJ databases">
        <title>WGS of Pseudoxanthomonas species novum from clinical isolates.</title>
        <authorList>
            <person name="Bernier A.-M."/>
            <person name="Bernard K."/>
            <person name="Vachon A."/>
        </authorList>
    </citation>
    <scope>NUCLEOTIDE SEQUENCE [LARGE SCALE GENOMIC DNA]</scope>
    <source>
        <strain evidence="10 11">NML171200</strain>
    </source>
</reference>
<evidence type="ECO:0000256" key="6">
    <source>
        <dbReference type="ARBA" id="ARBA00022917"/>
    </source>
</evidence>
<dbReference type="SUPFAM" id="SSF55261">
    <property type="entry name" value="GAD domain-like"/>
    <property type="match status" value="1"/>
</dbReference>
<dbReference type="InterPro" id="IPR045864">
    <property type="entry name" value="aa-tRNA-synth_II/BPL/LPL"/>
</dbReference>
<dbReference type="InterPro" id="IPR004365">
    <property type="entry name" value="NA-bd_OB_tRNA"/>
</dbReference>
<dbReference type="InterPro" id="IPR012340">
    <property type="entry name" value="NA-bd_OB-fold"/>
</dbReference>
<evidence type="ECO:0000256" key="7">
    <source>
        <dbReference type="ARBA" id="ARBA00023146"/>
    </source>
</evidence>
<accession>A0A4Q8LGB7</accession>
<dbReference type="Pfam" id="PF00152">
    <property type="entry name" value="tRNA-synt_2"/>
    <property type="match status" value="1"/>
</dbReference>
<feature type="binding site" evidence="8">
    <location>
        <position position="477"/>
    </location>
    <ligand>
        <name>ATP</name>
        <dbReference type="ChEBI" id="CHEBI:30616"/>
    </ligand>
</feature>
<dbReference type="Gene3D" id="2.40.50.140">
    <property type="entry name" value="Nucleic acid-binding proteins"/>
    <property type="match status" value="1"/>
</dbReference>
<dbReference type="CDD" id="cd00777">
    <property type="entry name" value="AspRS_core"/>
    <property type="match status" value="1"/>
</dbReference>
<dbReference type="GO" id="GO:0003676">
    <property type="term" value="F:nucleic acid binding"/>
    <property type="evidence" value="ECO:0007669"/>
    <property type="project" value="InterPro"/>
</dbReference>
<dbReference type="InterPro" id="IPR004524">
    <property type="entry name" value="Asp-tRNA-ligase_1"/>
</dbReference>
<evidence type="ECO:0000256" key="2">
    <source>
        <dbReference type="ARBA" id="ARBA00022490"/>
    </source>
</evidence>
<comment type="subunit">
    <text evidence="8">Homodimer.</text>
</comment>
<keyword evidence="5 8" id="KW-0067">ATP-binding</keyword>
<dbReference type="PRINTS" id="PR01042">
    <property type="entry name" value="TRNASYNTHASP"/>
</dbReference>
<dbReference type="OrthoDB" id="9802326at2"/>
<sequence>MRTHFCGLVDETLIGQTVTLAGWTDVARNQGGVCFIDLRDHEGIVQVTVELDNAEVFAVAASLGYEDVLQVEGVVRARHAVNDKLRTGKVEVIASKITVLNKAAPLPFHAHENPGEDTRLKYRYLDLRRPEMQRMQRTRIRLVQALRRHLDARGFQDIETPILTKATPEGARDFLVPARMHPGEFYALPQSPQLFKQILMVAGFDRYYQIARCFRDEALRADRQLEFTQLDMEFAFVRERDVQDFVEEMIRAIFKEVVDVALDAQFPRMTWAEAMRRYGSDKPDLRIDLELVDVAELVKDSEFAVFTGPANDADGRVAALRIPGGATLSRKQIDEYAAHAAKYGSKGLAYIKIGESGEITSPIAKFFAEDKFAALIAHVGAGKGDLVFFGAGAYGKVSDFMGAVRLKAGKDFGLIQDGWRPLWVTDFPMFEWDEEAQRYVALHHPFTAPAVDSIEDLRAHARTAVSRGYDMVLNGNEIGGGSIRIHRPEMQSAVFELLGIGAEEARAKFGFLLDALNYGAPPHGGIAFGIDRIAALMAGTESIRDVIPFPKTTGAQDLMTDAPSPIPDAQLAEVHVQVREKSNA</sequence>
<keyword evidence="7 8" id="KW-0030">Aminoacyl-tRNA synthetase</keyword>
<feature type="binding site" evidence="8">
    <location>
        <begin position="529"/>
        <end position="532"/>
    </location>
    <ligand>
        <name>ATP</name>
        <dbReference type="ChEBI" id="CHEBI:30616"/>
    </ligand>
</feature>
<feature type="binding site" evidence="8">
    <location>
        <begin position="215"/>
        <end position="217"/>
    </location>
    <ligand>
        <name>ATP</name>
        <dbReference type="ChEBI" id="CHEBI:30616"/>
    </ligand>
</feature>
<evidence type="ECO:0000313" key="11">
    <source>
        <dbReference type="Proteomes" id="UP000292627"/>
    </source>
</evidence>
<comment type="caution">
    <text evidence="8">Lacks conserved residue(s) required for the propagation of feature annotation.</text>
</comment>
<dbReference type="InterPro" id="IPR047089">
    <property type="entry name" value="Asp-tRNA-ligase_1_N"/>
</dbReference>
<protein>
    <recommendedName>
        <fullName evidence="8">Aspartate--tRNA ligase</fullName>
        <ecNumber evidence="8">6.1.1.12</ecNumber>
    </recommendedName>
    <alternativeName>
        <fullName evidence="8">Aspartyl-tRNA synthetase</fullName>
        <shortName evidence="8">AspRS</shortName>
    </alternativeName>
</protein>
<dbReference type="GO" id="GO:0005524">
    <property type="term" value="F:ATP binding"/>
    <property type="evidence" value="ECO:0007669"/>
    <property type="project" value="UniProtKB-UniRule"/>
</dbReference>
<dbReference type="EC" id="6.1.1.12" evidence="8"/>
<comment type="caution">
    <text evidence="10">The sequence shown here is derived from an EMBL/GenBank/DDBJ whole genome shotgun (WGS) entry which is preliminary data.</text>
</comment>
<dbReference type="PANTHER" id="PTHR22594:SF5">
    <property type="entry name" value="ASPARTATE--TRNA LIGASE, MITOCHONDRIAL"/>
    <property type="match status" value="1"/>
</dbReference>
<keyword evidence="4 8" id="KW-0547">Nucleotide-binding</keyword>
<evidence type="ECO:0000256" key="8">
    <source>
        <dbReference type="HAMAP-Rule" id="MF_00044"/>
    </source>
</evidence>
<comment type="function">
    <text evidence="8">Catalyzes the attachment of L-aspartate to tRNA(Asp) in a two-step reaction: L-aspartate is first activated by ATP to form Asp-AMP and then transferred to the acceptor end of tRNA(Asp).</text>
</comment>
<dbReference type="InterPro" id="IPR004115">
    <property type="entry name" value="GAD-like_sf"/>
</dbReference>
<dbReference type="InterPro" id="IPR006195">
    <property type="entry name" value="aa-tRNA-synth_II"/>
</dbReference>
<evidence type="ECO:0000259" key="9">
    <source>
        <dbReference type="PROSITE" id="PS50862"/>
    </source>
</evidence>
<gene>
    <name evidence="8 10" type="primary">aspS</name>
    <name evidence="10" type="ORF">EA660_02640</name>
</gene>
<dbReference type="InterPro" id="IPR047090">
    <property type="entry name" value="AspRS_core"/>
</dbReference>
<dbReference type="HAMAP" id="MF_00044">
    <property type="entry name" value="Asp_tRNA_synth_type1"/>
    <property type="match status" value="1"/>
</dbReference>
<dbReference type="SUPFAM" id="SSF50249">
    <property type="entry name" value="Nucleic acid-binding proteins"/>
    <property type="match status" value="1"/>
</dbReference>
<feature type="domain" description="Aminoacyl-transfer RNA synthetases class-II family profile" evidence="9">
    <location>
        <begin position="141"/>
        <end position="548"/>
    </location>
</feature>
<comment type="similarity">
    <text evidence="1 8">Belongs to the class-II aminoacyl-tRNA synthetase family. Type 1 subfamily.</text>
</comment>
<evidence type="ECO:0000256" key="4">
    <source>
        <dbReference type="ARBA" id="ARBA00022741"/>
    </source>
</evidence>
<feature type="binding site" evidence="8">
    <location>
        <position position="215"/>
    </location>
    <ligand>
        <name>L-aspartate</name>
        <dbReference type="ChEBI" id="CHEBI:29991"/>
    </ligand>
</feature>
<evidence type="ECO:0000256" key="1">
    <source>
        <dbReference type="ARBA" id="ARBA00006303"/>
    </source>
</evidence>
<dbReference type="InterPro" id="IPR002312">
    <property type="entry name" value="Asp/Asn-tRNA-synth_IIb"/>
</dbReference>
<dbReference type="EMBL" id="SHMC01000001">
    <property type="protein sequence ID" value="TAA28502.1"/>
    <property type="molecule type" value="Genomic_DNA"/>
</dbReference>
<feature type="binding site" evidence="8">
    <location>
        <position position="484"/>
    </location>
    <ligand>
        <name>L-aspartate</name>
        <dbReference type="ChEBI" id="CHEBI:29991"/>
    </ligand>
</feature>
<dbReference type="Pfam" id="PF01336">
    <property type="entry name" value="tRNA_anti-codon"/>
    <property type="match status" value="1"/>
</dbReference>
<keyword evidence="2 8" id="KW-0963">Cytoplasm</keyword>
<evidence type="ECO:0000313" key="10">
    <source>
        <dbReference type="EMBL" id="TAA28502.1"/>
    </source>
</evidence>
<evidence type="ECO:0000256" key="5">
    <source>
        <dbReference type="ARBA" id="ARBA00022840"/>
    </source>
</evidence>
<keyword evidence="6 8" id="KW-0648">Protein biosynthesis</keyword>
<dbReference type="GO" id="GO:0006422">
    <property type="term" value="P:aspartyl-tRNA aminoacylation"/>
    <property type="evidence" value="ECO:0007669"/>
    <property type="project" value="UniProtKB-UniRule"/>
</dbReference>
<dbReference type="InterPro" id="IPR004364">
    <property type="entry name" value="Aa-tRNA-synt_II"/>
</dbReference>